<evidence type="ECO:0000313" key="1">
    <source>
        <dbReference type="EMBL" id="MXQ92851.1"/>
    </source>
</evidence>
<dbReference type="AlphaFoldDB" id="A0A6B0RUN4"/>
<comment type="caution">
    <text evidence="1">The sequence shown here is derived from an EMBL/GenBank/DDBJ whole genome shotgun (WGS) entry which is preliminary data.</text>
</comment>
<keyword evidence="2" id="KW-1185">Reference proteome</keyword>
<accession>A0A6B0RUN4</accession>
<gene>
    <name evidence="1" type="ORF">E5288_WYG011819</name>
</gene>
<reference evidence="1" key="1">
    <citation type="submission" date="2019-10" db="EMBL/GenBank/DDBJ databases">
        <title>The sequence and de novo assembly of the wild yak genome.</title>
        <authorList>
            <person name="Liu Y."/>
        </authorList>
    </citation>
    <scope>NUCLEOTIDE SEQUENCE [LARGE SCALE GENOMIC DNA]</scope>
    <source>
        <strain evidence="1">WY2019</strain>
    </source>
</reference>
<evidence type="ECO:0000313" key="2">
    <source>
        <dbReference type="Proteomes" id="UP000322234"/>
    </source>
</evidence>
<organism evidence="1 2">
    <name type="scientific">Bos mutus</name>
    <name type="common">wild yak</name>
    <dbReference type="NCBI Taxonomy" id="72004"/>
    <lineage>
        <taxon>Eukaryota</taxon>
        <taxon>Metazoa</taxon>
        <taxon>Chordata</taxon>
        <taxon>Craniata</taxon>
        <taxon>Vertebrata</taxon>
        <taxon>Euteleostomi</taxon>
        <taxon>Mammalia</taxon>
        <taxon>Eutheria</taxon>
        <taxon>Laurasiatheria</taxon>
        <taxon>Artiodactyla</taxon>
        <taxon>Ruminantia</taxon>
        <taxon>Pecora</taxon>
        <taxon>Bovidae</taxon>
        <taxon>Bovinae</taxon>
        <taxon>Bos</taxon>
    </lineage>
</organism>
<protein>
    <submittedName>
        <fullName evidence="1">Uncharacterized protein</fullName>
    </submittedName>
</protein>
<proteinExistence type="predicted"/>
<dbReference type="Proteomes" id="UP000322234">
    <property type="component" value="Unassembled WGS sequence"/>
</dbReference>
<dbReference type="EMBL" id="VBQZ03000088">
    <property type="protein sequence ID" value="MXQ92851.1"/>
    <property type="molecule type" value="Genomic_DNA"/>
</dbReference>
<name>A0A6B0RUN4_9CETA</name>
<sequence length="354" mass="39569">MDRKRIARLHGKTALREQTTLWQLYSPVSCCLIGASDPVQPVAALHSSELLPYWCFGPSAEWCFFFLLSKQVFVWNLELLQAGMNIEAVTLDIPSGLPMKGWHQPLVFHRLQETKALTGLLEAAFSRMKRRFLKSLDRLMLGKVQMLNLYKGERFESRSSISASRGQPCWLLTAEYLSGITPYVDKETKAGKRSGIKSKLNLPSAEIPLEIPMLRTTEKLRCSKEESYHKDFFCTKHSSMFLGMNSAATTASQASFVEPEGFIRSFKDSKTTKCKLKSCSAQKMENGRSQLNLEACELGSPGQCFCELSGKGATRDPVHHPPGGRSSLKRDAAECGSLTTFYPVENQSLGSYIK</sequence>